<feature type="transmembrane region" description="Helical" evidence="7">
    <location>
        <begin position="330"/>
        <end position="353"/>
    </location>
</feature>
<organism evidence="10 11">
    <name type="scientific">Antarcticibacterium flavum</name>
    <dbReference type="NCBI Taxonomy" id="2058175"/>
    <lineage>
        <taxon>Bacteria</taxon>
        <taxon>Pseudomonadati</taxon>
        <taxon>Bacteroidota</taxon>
        <taxon>Flavobacteriia</taxon>
        <taxon>Flavobacteriales</taxon>
        <taxon>Flavobacteriaceae</taxon>
        <taxon>Antarcticibacterium</taxon>
    </lineage>
</organism>
<keyword evidence="3" id="KW-1003">Cell membrane</keyword>
<keyword evidence="5 7" id="KW-1133">Transmembrane helix</keyword>
<evidence type="ECO:0000256" key="6">
    <source>
        <dbReference type="ARBA" id="ARBA00023136"/>
    </source>
</evidence>
<dbReference type="PANTHER" id="PTHR30489:SF0">
    <property type="entry name" value="LIPOPROTEIN-RELEASING SYSTEM TRANSMEMBRANE PROTEIN LOLE"/>
    <property type="match status" value="1"/>
</dbReference>
<gene>
    <name evidence="10" type="ORF">FHG64_15300</name>
</gene>
<evidence type="ECO:0000259" key="9">
    <source>
        <dbReference type="Pfam" id="PF12704"/>
    </source>
</evidence>
<dbReference type="GO" id="GO:0044874">
    <property type="term" value="P:lipoprotein localization to outer membrane"/>
    <property type="evidence" value="ECO:0007669"/>
    <property type="project" value="TreeGrafter"/>
</dbReference>
<dbReference type="Pfam" id="PF02687">
    <property type="entry name" value="FtsX"/>
    <property type="match status" value="1"/>
</dbReference>
<dbReference type="Proteomes" id="UP000309016">
    <property type="component" value="Chromosome"/>
</dbReference>
<dbReference type="PANTHER" id="PTHR30489">
    <property type="entry name" value="LIPOPROTEIN-RELEASING SYSTEM TRANSMEMBRANE PROTEIN LOLE"/>
    <property type="match status" value="1"/>
</dbReference>
<dbReference type="KEGG" id="afla:FHG64_15300"/>
<reference evidence="10 11" key="1">
    <citation type="submission" date="2019-06" db="EMBL/GenBank/DDBJ databases">
        <title>Complete genome sequence of Antarcticibacterium flavum KCTC 52984T from an Antarctic marine sediment.</title>
        <authorList>
            <person name="Lee Y.M."/>
            <person name="Shin S.C."/>
        </authorList>
    </citation>
    <scope>NUCLEOTIDE SEQUENCE [LARGE SCALE GENOMIC DNA]</scope>
    <source>
        <strain evidence="10 11">KCTC 52984</strain>
    </source>
</reference>
<dbReference type="AlphaFoldDB" id="A0A5B7X689"/>
<evidence type="ECO:0000313" key="11">
    <source>
        <dbReference type="Proteomes" id="UP000309016"/>
    </source>
</evidence>
<sequence>MNFEFFIAKRLISSKKYKSSISAPIIKIAITAIAIGVIMMLVSFATGIGLQVKIREKIAAFNGHISIENYDNNSSQVSLIPVSKNQEFYPKFTTVSGVSHVQAVATKAGIIRTETDFEGVIMKGVGGDYKWENFEEFLVEGELPDYSQNINEDIIISRYLANRMGFEVGDKVVTFFLREDPNRPPWSRGFVVKGIYDSGFQEFDELYFLGDIRHIQRMNSWEKDQVGKFEVFIDDFDNLDQKGQEIYENTDSLLDSRTIKQTYYSIFEWLSLFDFNIALIIGIMILVAGINMITALLVLILERTQMIGILKALGGGDWAVRKIFLYNAGYLILLGLFWGNLIGLGILFIQKYFKLFPLNPETYYVTEVPVYIGWEYILAVNIGTLLLCLLMLLVPSIIITRISPVKAMKFD</sequence>
<accession>A0A5B7X689</accession>
<keyword evidence="6 7" id="KW-0472">Membrane</keyword>
<feature type="domain" description="MacB-like periplasmic core" evidence="9">
    <location>
        <begin position="28"/>
        <end position="213"/>
    </location>
</feature>
<dbReference type="InterPro" id="IPR051447">
    <property type="entry name" value="Lipoprotein-release_system"/>
</dbReference>
<dbReference type="OrthoDB" id="1522670at2"/>
<evidence type="ECO:0000313" key="10">
    <source>
        <dbReference type="EMBL" id="QCY70650.1"/>
    </source>
</evidence>
<name>A0A5B7X689_9FLAO</name>
<comment type="similarity">
    <text evidence="2">Belongs to the ABC-4 integral membrane protein family. LolC/E subfamily.</text>
</comment>
<comment type="subcellular location">
    <subcellularLocation>
        <location evidence="1">Cell membrane</location>
        <topology evidence="1">Multi-pass membrane protein</topology>
    </subcellularLocation>
</comment>
<evidence type="ECO:0000256" key="2">
    <source>
        <dbReference type="ARBA" id="ARBA00005236"/>
    </source>
</evidence>
<dbReference type="InterPro" id="IPR025857">
    <property type="entry name" value="MacB_PCD"/>
</dbReference>
<dbReference type="EMBL" id="CP040812">
    <property type="protein sequence ID" value="QCY70650.1"/>
    <property type="molecule type" value="Genomic_DNA"/>
</dbReference>
<dbReference type="Pfam" id="PF12704">
    <property type="entry name" value="MacB_PCD"/>
    <property type="match status" value="1"/>
</dbReference>
<keyword evidence="4 7" id="KW-0812">Transmembrane</keyword>
<keyword evidence="11" id="KW-1185">Reference proteome</keyword>
<proteinExistence type="inferred from homology"/>
<dbReference type="GO" id="GO:0098797">
    <property type="term" value="C:plasma membrane protein complex"/>
    <property type="evidence" value="ECO:0007669"/>
    <property type="project" value="TreeGrafter"/>
</dbReference>
<dbReference type="RefSeq" id="WP_139067219.1">
    <property type="nucleotide sequence ID" value="NZ_CP040812.1"/>
</dbReference>
<feature type="transmembrane region" description="Helical" evidence="7">
    <location>
        <begin position="277"/>
        <end position="301"/>
    </location>
</feature>
<feature type="transmembrane region" description="Helical" evidence="7">
    <location>
        <begin position="21"/>
        <end position="45"/>
    </location>
</feature>
<evidence type="ECO:0000259" key="8">
    <source>
        <dbReference type="Pfam" id="PF02687"/>
    </source>
</evidence>
<evidence type="ECO:0000256" key="1">
    <source>
        <dbReference type="ARBA" id="ARBA00004651"/>
    </source>
</evidence>
<feature type="transmembrane region" description="Helical" evidence="7">
    <location>
        <begin position="373"/>
        <end position="399"/>
    </location>
</feature>
<dbReference type="InterPro" id="IPR003838">
    <property type="entry name" value="ABC3_permease_C"/>
</dbReference>
<evidence type="ECO:0000256" key="3">
    <source>
        <dbReference type="ARBA" id="ARBA00022475"/>
    </source>
</evidence>
<evidence type="ECO:0000256" key="7">
    <source>
        <dbReference type="SAM" id="Phobius"/>
    </source>
</evidence>
<evidence type="ECO:0000256" key="5">
    <source>
        <dbReference type="ARBA" id="ARBA00022989"/>
    </source>
</evidence>
<protein>
    <submittedName>
        <fullName evidence="10">ABC transporter permease</fullName>
    </submittedName>
</protein>
<evidence type="ECO:0000256" key="4">
    <source>
        <dbReference type="ARBA" id="ARBA00022692"/>
    </source>
</evidence>
<feature type="domain" description="ABC3 transporter permease C-terminal" evidence="8">
    <location>
        <begin position="279"/>
        <end position="404"/>
    </location>
</feature>